<feature type="domain" description="FLZ-type" evidence="5">
    <location>
        <begin position="113"/>
        <end position="157"/>
    </location>
</feature>
<comment type="similarity">
    <text evidence="1">Belongs to the FLZ family.</text>
</comment>
<dbReference type="GO" id="GO:0032259">
    <property type="term" value="P:methylation"/>
    <property type="evidence" value="ECO:0007669"/>
    <property type="project" value="UniProtKB-KW"/>
</dbReference>
<dbReference type="InterPro" id="IPR007650">
    <property type="entry name" value="Zf-FLZ_dom"/>
</dbReference>
<evidence type="ECO:0000259" key="5">
    <source>
        <dbReference type="PROSITE" id="PS51795"/>
    </source>
</evidence>
<name>A0A1D1Y7V6_9ARAE</name>
<dbReference type="PANTHER" id="PTHR47847:SF2">
    <property type="entry name" value="FCS-LIKE ZINC FINGER 17-RELATED"/>
    <property type="match status" value="1"/>
</dbReference>
<dbReference type="InterPro" id="IPR044181">
    <property type="entry name" value="FLZ17/18"/>
</dbReference>
<keyword evidence="2" id="KW-0479">Metal-binding</keyword>
<keyword evidence="6" id="KW-0808">Transferase</keyword>
<dbReference type="PROSITE" id="PS51795">
    <property type="entry name" value="ZF_FLZ"/>
    <property type="match status" value="1"/>
</dbReference>
<dbReference type="Pfam" id="PF04570">
    <property type="entry name" value="zf-FLZ"/>
    <property type="match status" value="1"/>
</dbReference>
<evidence type="ECO:0000313" key="6">
    <source>
        <dbReference type="EMBL" id="JAT50717.1"/>
    </source>
</evidence>
<evidence type="ECO:0000256" key="1">
    <source>
        <dbReference type="ARBA" id="ARBA00009374"/>
    </source>
</evidence>
<dbReference type="AlphaFoldDB" id="A0A1D1Y7V6"/>
<feature type="region of interest" description="Disordered" evidence="4">
    <location>
        <begin position="159"/>
        <end position="179"/>
    </location>
</feature>
<evidence type="ECO:0000256" key="2">
    <source>
        <dbReference type="ARBA" id="ARBA00022723"/>
    </source>
</evidence>
<keyword evidence="6" id="KW-0489">Methyltransferase</keyword>
<dbReference type="GO" id="GO:0046872">
    <property type="term" value="F:metal ion binding"/>
    <property type="evidence" value="ECO:0007669"/>
    <property type="project" value="UniProtKB-KW"/>
</dbReference>
<protein>
    <submittedName>
        <fullName evidence="6">Histone-lysine N-methyltransferase ATX5</fullName>
    </submittedName>
</protein>
<dbReference type="GO" id="GO:0008168">
    <property type="term" value="F:methyltransferase activity"/>
    <property type="evidence" value="ECO:0007669"/>
    <property type="project" value="UniProtKB-KW"/>
</dbReference>
<gene>
    <name evidence="6" type="primary">ATX5_1</name>
    <name evidence="6" type="ORF">g.29550</name>
</gene>
<proteinExistence type="inferred from homology"/>
<evidence type="ECO:0000256" key="4">
    <source>
        <dbReference type="SAM" id="MobiDB-lite"/>
    </source>
</evidence>
<dbReference type="PANTHER" id="PTHR47847">
    <property type="entry name" value="FCS-LIKE ZINC FINGER 17"/>
    <property type="match status" value="1"/>
</dbReference>
<reference evidence="6" key="1">
    <citation type="submission" date="2015-07" db="EMBL/GenBank/DDBJ databases">
        <title>Transcriptome Assembly of Anthurium amnicola.</title>
        <authorList>
            <person name="Suzuki J."/>
        </authorList>
    </citation>
    <scope>NUCLEOTIDE SEQUENCE</scope>
</reference>
<accession>A0A1D1Y7V6</accession>
<sequence length="191" mass="21417">EGNILPLLKLPLPSPLLPSTPFSSSPPHLKMIPRPKSIFTLGEEEGEKEHEGGMVTAVRVTKGPKLRPADLVGLRILIQCSKQESNVVVKSTARSSRPAASPRLPPASMPEPSFLKACFLCKKELSPQKDVYMYRGDQGFCSVECRCRQILMDERRELQAATRERRSTPPRLRAGHRLRESDRRRRILAVA</sequence>
<feature type="zinc finger region" description="FLZ-type" evidence="3">
    <location>
        <begin position="113"/>
        <end position="157"/>
    </location>
</feature>
<organism evidence="6">
    <name type="scientific">Anthurium amnicola</name>
    <dbReference type="NCBI Taxonomy" id="1678845"/>
    <lineage>
        <taxon>Eukaryota</taxon>
        <taxon>Viridiplantae</taxon>
        <taxon>Streptophyta</taxon>
        <taxon>Embryophyta</taxon>
        <taxon>Tracheophyta</taxon>
        <taxon>Spermatophyta</taxon>
        <taxon>Magnoliopsida</taxon>
        <taxon>Liliopsida</taxon>
        <taxon>Araceae</taxon>
        <taxon>Pothoideae</taxon>
        <taxon>Potheae</taxon>
        <taxon>Anthurium</taxon>
    </lineage>
</organism>
<dbReference type="EMBL" id="GDJX01017219">
    <property type="protein sequence ID" value="JAT50717.1"/>
    <property type="molecule type" value="Transcribed_RNA"/>
</dbReference>
<feature type="non-terminal residue" evidence="6">
    <location>
        <position position="1"/>
    </location>
</feature>
<evidence type="ECO:0000256" key="3">
    <source>
        <dbReference type="PROSITE-ProRule" id="PRU01131"/>
    </source>
</evidence>